<comment type="caution">
    <text evidence="3">The sequence shown here is derived from an EMBL/GenBank/DDBJ whole genome shotgun (WGS) entry which is preliminary data.</text>
</comment>
<dbReference type="Pfam" id="PF13460">
    <property type="entry name" value="NAD_binding_10"/>
    <property type="match status" value="1"/>
</dbReference>
<dbReference type="InterPro" id="IPR016040">
    <property type="entry name" value="NAD(P)-bd_dom"/>
</dbReference>
<dbReference type="PANTHER" id="PTHR12126">
    <property type="entry name" value="NADH-UBIQUINONE OXIDOREDUCTASE 39 KDA SUBUNIT-RELATED"/>
    <property type="match status" value="1"/>
</dbReference>
<keyword evidence="4" id="KW-1185">Reference proteome</keyword>
<dbReference type="PANTHER" id="PTHR12126:SF11">
    <property type="entry name" value="NADH DEHYDROGENASE [UBIQUINONE] 1 ALPHA SUBCOMPLEX SUBUNIT 9, MITOCHONDRIAL"/>
    <property type="match status" value="1"/>
</dbReference>
<feature type="domain" description="NAD(P)-binding" evidence="2">
    <location>
        <begin position="8"/>
        <end position="167"/>
    </location>
</feature>
<evidence type="ECO:0000313" key="3">
    <source>
        <dbReference type="EMBL" id="RNE58543.1"/>
    </source>
</evidence>
<dbReference type="GO" id="GO:0044877">
    <property type="term" value="F:protein-containing complex binding"/>
    <property type="evidence" value="ECO:0007669"/>
    <property type="project" value="TreeGrafter"/>
</dbReference>
<dbReference type="Proteomes" id="UP000279859">
    <property type="component" value="Unassembled WGS sequence"/>
</dbReference>
<dbReference type="InterPro" id="IPR036291">
    <property type="entry name" value="NAD(P)-bd_dom_sf"/>
</dbReference>
<dbReference type="SUPFAM" id="SSF51735">
    <property type="entry name" value="NAD(P)-binding Rossmann-fold domains"/>
    <property type="match status" value="1"/>
</dbReference>
<name>A0A3M8KZ38_9MICO</name>
<feature type="compositionally biased region" description="Polar residues" evidence="1">
    <location>
        <begin position="278"/>
        <end position="288"/>
    </location>
</feature>
<feature type="region of interest" description="Disordered" evidence="1">
    <location>
        <begin position="269"/>
        <end position="288"/>
    </location>
</feature>
<reference evidence="3 4" key="1">
    <citation type="submission" date="2018-11" db="EMBL/GenBank/DDBJ databases">
        <title>Cryobacterium sp. nov., isolated from rhizosphere soil of lettuce.</title>
        <authorList>
            <person name="Wang Y."/>
        </authorList>
    </citation>
    <scope>NUCLEOTIDE SEQUENCE [LARGE SCALE GENOMIC DNA]</scope>
    <source>
        <strain evidence="3 4">NEAU-85</strain>
    </source>
</reference>
<dbReference type="RefSeq" id="WP_123046490.1">
    <property type="nucleotide sequence ID" value="NZ_RDSR01000022.1"/>
</dbReference>
<evidence type="ECO:0000259" key="2">
    <source>
        <dbReference type="Pfam" id="PF13460"/>
    </source>
</evidence>
<gene>
    <name evidence="3" type="ORF">EEJ31_11800</name>
</gene>
<evidence type="ECO:0000256" key="1">
    <source>
        <dbReference type="SAM" id="MobiDB-lite"/>
    </source>
</evidence>
<evidence type="ECO:0000313" key="4">
    <source>
        <dbReference type="Proteomes" id="UP000279859"/>
    </source>
</evidence>
<dbReference type="Gene3D" id="3.40.50.720">
    <property type="entry name" value="NAD(P)-binding Rossmann-like Domain"/>
    <property type="match status" value="1"/>
</dbReference>
<dbReference type="InterPro" id="IPR051207">
    <property type="entry name" value="ComplexI_NDUFA9_subunit"/>
</dbReference>
<dbReference type="EMBL" id="RDSR01000022">
    <property type="protein sequence ID" value="RNE58543.1"/>
    <property type="molecule type" value="Genomic_DNA"/>
</dbReference>
<dbReference type="OrthoDB" id="9771302at2"/>
<accession>A0A3M8KZ38</accession>
<proteinExistence type="predicted"/>
<dbReference type="AlphaFoldDB" id="A0A3M8KZ38"/>
<organism evidence="3 4">
    <name type="scientific">Cryobacterium tepidiphilum</name>
    <dbReference type="NCBI Taxonomy" id="2486026"/>
    <lineage>
        <taxon>Bacteria</taxon>
        <taxon>Bacillati</taxon>
        <taxon>Actinomycetota</taxon>
        <taxon>Actinomycetes</taxon>
        <taxon>Micrococcales</taxon>
        <taxon>Microbacteriaceae</taxon>
        <taxon>Cryobacterium</taxon>
    </lineage>
</organism>
<sequence>MAAMLVTGGTGKLGTPTVAALRAAGHNVRVLSRRTGDGLTTGNLLTGEGVAAALAGVNTVLHLATGRNDVGASRTLVAEARQAGIRHLVFMSIVGVDAIPLGYYRQKLAIEELVSGSGIPHTILRATQFHNLVAGVFRAQRFLPVLLAPTFSVQPIDVHEVAARLVELATTDAAGRVPDIGGPEQRTGRDLARAWRDATGSRRRIAPLRLPGATFAALTAGHNMVSGAPYGHRTFEEFLAGAGAARRHPTGPPRAHAVRWRIGRFLPGSARKRAYPGNSPSNGIEVTR</sequence>
<protein>
    <submittedName>
        <fullName evidence="3">NAD-dependent epimerase/dehydratase family protein</fullName>
    </submittedName>
</protein>